<dbReference type="RefSeq" id="WP_134080473.1">
    <property type="nucleotide sequence ID" value="NZ_SOQX01000001.1"/>
</dbReference>
<comment type="caution">
    <text evidence="2">The sequence shown here is derived from an EMBL/GenBank/DDBJ whole genome shotgun (WGS) entry which is preliminary data.</text>
</comment>
<gene>
    <name evidence="2" type="ORF">EDC23_0274</name>
</gene>
<dbReference type="Gene3D" id="3.40.50.300">
    <property type="entry name" value="P-loop containing nucleotide triphosphate hydrolases"/>
    <property type="match status" value="1"/>
</dbReference>
<dbReference type="Proteomes" id="UP000294914">
    <property type="component" value="Unassembled WGS sequence"/>
</dbReference>
<feature type="domain" description="CobQ/CobB/MinD/ParA nucleotide binding" evidence="1">
    <location>
        <begin position="4"/>
        <end position="181"/>
    </location>
</feature>
<keyword evidence="3" id="KW-1185">Reference proteome</keyword>
<dbReference type="InterPro" id="IPR027417">
    <property type="entry name" value="P-loop_NTPase"/>
</dbReference>
<dbReference type="InterPro" id="IPR002586">
    <property type="entry name" value="CobQ/CobB/MinD/ParA_Nub-bd_dom"/>
</dbReference>
<dbReference type="SUPFAM" id="SSF52540">
    <property type="entry name" value="P-loop containing nucleoside triphosphate hydrolases"/>
    <property type="match status" value="1"/>
</dbReference>
<organism evidence="2 3">
    <name type="scientific">Thiohalophilus thiocyanatoxydans</name>
    <dbReference type="NCBI Taxonomy" id="381308"/>
    <lineage>
        <taxon>Bacteria</taxon>
        <taxon>Pseudomonadati</taxon>
        <taxon>Pseudomonadota</taxon>
        <taxon>Gammaproteobacteria</taxon>
        <taxon>Thiohalomonadales</taxon>
        <taxon>Thiohalophilaceae</taxon>
        <taxon>Thiohalophilus</taxon>
    </lineage>
</organism>
<evidence type="ECO:0000259" key="1">
    <source>
        <dbReference type="Pfam" id="PF01656"/>
    </source>
</evidence>
<evidence type="ECO:0000313" key="2">
    <source>
        <dbReference type="EMBL" id="TDY03903.1"/>
    </source>
</evidence>
<dbReference type="PIRSF" id="PIRSF009320">
    <property type="entry name" value="Nuc_binding_HP_1000"/>
    <property type="match status" value="1"/>
</dbReference>
<proteinExistence type="predicted"/>
<dbReference type="PANTHER" id="PTHR13696">
    <property type="entry name" value="P-LOOP CONTAINING NUCLEOSIDE TRIPHOSPHATE HYDROLASE"/>
    <property type="match status" value="1"/>
</dbReference>
<name>A0A4R8J219_9GAMM</name>
<dbReference type="InterPro" id="IPR050678">
    <property type="entry name" value="DNA_Partitioning_ATPase"/>
</dbReference>
<dbReference type="CDD" id="cd02042">
    <property type="entry name" value="ParAB_family"/>
    <property type="match status" value="1"/>
</dbReference>
<dbReference type="EMBL" id="SOQX01000001">
    <property type="protein sequence ID" value="TDY03903.1"/>
    <property type="molecule type" value="Genomic_DNA"/>
</dbReference>
<protein>
    <submittedName>
        <fullName evidence="2">Chromosome partitioning protein</fullName>
    </submittedName>
</protein>
<reference evidence="2 3" key="1">
    <citation type="submission" date="2019-03" db="EMBL/GenBank/DDBJ databases">
        <title>Genomic Encyclopedia of Type Strains, Phase IV (KMG-IV): sequencing the most valuable type-strain genomes for metagenomic binning, comparative biology and taxonomic classification.</title>
        <authorList>
            <person name="Goeker M."/>
        </authorList>
    </citation>
    <scope>NUCLEOTIDE SEQUENCE [LARGE SCALE GENOMIC DNA]</scope>
    <source>
        <strain evidence="2 3">DSM 16326</strain>
    </source>
</reference>
<dbReference type="OrthoDB" id="69313at2"/>
<evidence type="ECO:0000313" key="3">
    <source>
        <dbReference type="Proteomes" id="UP000294914"/>
    </source>
</evidence>
<dbReference type="AlphaFoldDB" id="A0A4R8J219"/>
<dbReference type="PANTHER" id="PTHR13696:SF96">
    <property type="entry name" value="COBQ_COBB_MIND_PARA NUCLEOTIDE BINDING DOMAIN-CONTAINING PROTEIN"/>
    <property type="match status" value="1"/>
</dbReference>
<dbReference type="Pfam" id="PF01656">
    <property type="entry name" value="CbiA"/>
    <property type="match status" value="1"/>
</dbReference>
<sequence>MRKIMVLNAKGGCGKSTIATNLASYYAYEREKQVTLADFDPQGSSMAWLRVRPEDYPQIHGIDATRENVRIPGTSEVVIMDAPARVQGPELTRLVRRAETIIVPVLPSPIDIRAAADFMKELLTTGKVSRKETRVAVVANRVRENTLIYQSLQAFLKSLRIPFVTSLRDTQNYIRAEERGVGIFEMAPSQVWWDREQWEPLVRWLRSKRSRADS</sequence>
<accession>A0A4R8J219</accession>